<organism evidence="1 2">
    <name type="scientific">Haematobacter genomosp. 1</name>
    <dbReference type="NCBI Taxonomy" id="366618"/>
    <lineage>
        <taxon>Bacteria</taxon>
        <taxon>Pseudomonadati</taxon>
        <taxon>Pseudomonadota</taxon>
        <taxon>Alphaproteobacteria</taxon>
        <taxon>Rhodobacterales</taxon>
        <taxon>Paracoccaceae</taxon>
        <taxon>Haematobacter</taxon>
    </lineage>
</organism>
<evidence type="ECO:0000313" key="1">
    <source>
        <dbReference type="EMBL" id="OWJ78567.1"/>
    </source>
</evidence>
<reference evidence="1 2" key="1">
    <citation type="submission" date="2016-12" db="EMBL/GenBank/DDBJ databases">
        <title>Comparison of Traditional DNA-DNA Hybridization with In Silico Genomic Analysis.</title>
        <authorList>
            <person name="Nicholson A.C."/>
            <person name="Humrighouse B.W."/>
            <person name="Graziano J."/>
            <person name="Lasker B."/>
            <person name="Whitney A.M."/>
            <person name="Mcquiston J.R."/>
        </authorList>
    </citation>
    <scope>NUCLEOTIDE SEQUENCE [LARGE SCALE GENOMIC DNA]</scope>
    <source>
        <strain evidence="1 2">H2240</strain>
    </source>
</reference>
<sequence length="91" mass="10448">MSLTPERLEAMIVAHRKVLRDLMANLPRDRLDDLRHRLTRGETVQDGAEDPGVIPQEAFSFEAAVAEETRLLLRMVSDIVDQPTRRRPSDR</sequence>
<dbReference type="Proteomes" id="UP000196878">
    <property type="component" value="Unassembled WGS sequence"/>
</dbReference>
<comment type="caution">
    <text evidence="1">The sequence shown here is derived from an EMBL/GenBank/DDBJ whole genome shotgun (WGS) entry which is preliminary data.</text>
</comment>
<proteinExistence type="predicted"/>
<gene>
    <name evidence="1" type="ORF">CDV49_09110</name>
</gene>
<keyword evidence="2" id="KW-1185">Reference proteome</keyword>
<evidence type="ECO:0000313" key="2">
    <source>
        <dbReference type="Proteomes" id="UP000196878"/>
    </source>
</evidence>
<dbReference type="AlphaFoldDB" id="A0A212ACH6"/>
<dbReference type="RefSeq" id="WP_088215221.1">
    <property type="nucleotide sequence ID" value="NZ_NIPW01000011.1"/>
</dbReference>
<protein>
    <submittedName>
        <fullName evidence="1">Uncharacterized protein</fullName>
    </submittedName>
</protein>
<accession>A0A212ACH6</accession>
<dbReference type="EMBL" id="NIPW01000011">
    <property type="protein sequence ID" value="OWJ78567.1"/>
    <property type="molecule type" value="Genomic_DNA"/>
</dbReference>
<name>A0A212ACH6_9RHOB</name>